<dbReference type="AlphaFoldDB" id="A0A0F9QXR3"/>
<name>A0A0F9QXR3_9ZZZZ</name>
<proteinExistence type="predicted"/>
<evidence type="ECO:0000313" key="1">
    <source>
        <dbReference type="EMBL" id="KKN41762.1"/>
    </source>
</evidence>
<sequence>MVHFQSKNHLLMWLENNCPRRAVVRALLEGTVEYLGGFSKIPPTTQPGWITKVTSIHGKEWIVAVIAYQNRYGIRILSEVPWRWWNGNAGRCADLMNGDNPEACEHHKLIAEFNFIDGMTE</sequence>
<accession>A0A0F9QXR3</accession>
<organism evidence="1">
    <name type="scientific">marine sediment metagenome</name>
    <dbReference type="NCBI Taxonomy" id="412755"/>
    <lineage>
        <taxon>unclassified sequences</taxon>
        <taxon>metagenomes</taxon>
        <taxon>ecological metagenomes</taxon>
    </lineage>
</organism>
<dbReference type="EMBL" id="LAZR01001626">
    <property type="protein sequence ID" value="KKN41762.1"/>
    <property type="molecule type" value="Genomic_DNA"/>
</dbReference>
<protein>
    <submittedName>
        <fullName evidence="1">Uncharacterized protein</fullName>
    </submittedName>
</protein>
<reference evidence="1" key="1">
    <citation type="journal article" date="2015" name="Nature">
        <title>Complex archaea that bridge the gap between prokaryotes and eukaryotes.</title>
        <authorList>
            <person name="Spang A."/>
            <person name="Saw J.H."/>
            <person name="Jorgensen S.L."/>
            <person name="Zaremba-Niedzwiedzka K."/>
            <person name="Martijn J."/>
            <person name="Lind A.E."/>
            <person name="van Eijk R."/>
            <person name="Schleper C."/>
            <person name="Guy L."/>
            <person name="Ettema T.J."/>
        </authorList>
    </citation>
    <scope>NUCLEOTIDE SEQUENCE</scope>
</reference>
<comment type="caution">
    <text evidence="1">The sequence shown here is derived from an EMBL/GenBank/DDBJ whole genome shotgun (WGS) entry which is preliminary data.</text>
</comment>
<gene>
    <name evidence="1" type="ORF">LCGC14_0720030</name>
</gene>